<feature type="coiled-coil region" evidence="1">
    <location>
        <begin position="54"/>
        <end position="89"/>
    </location>
</feature>
<organism evidence="3 4">
    <name type="scientific">Chryseobacterium oryzae</name>
    <dbReference type="NCBI Taxonomy" id="2929799"/>
    <lineage>
        <taxon>Bacteria</taxon>
        <taxon>Pseudomonadati</taxon>
        <taxon>Bacteroidota</taxon>
        <taxon>Flavobacteriia</taxon>
        <taxon>Flavobacteriales</taxon>
        <taxon>Weeksellaceae</taxon>
        <taxon>Chryseobacterium group</taxon>
        <taxon>Chryseobacterium</taxon>
    </lineage>
</organism>
<evidence type="ECO:0000313" key="3">
    <source>
        <dbReference type="EMBL" id="UOE38436.1"/>
    </source>
</evidence>
<reference evidence="3 4" key="1">
    <citation type="submission" date="2022-03" db="EMBL/GenBank/DDBJ databases">
        <title>Chryseobacterium sp. isolated from the Andong Sikhe.</title>
        <authorList>
            <person name="Won M."/>
            <person name="Kim S.-J."/>
            <person name="Kwon S.-W."/>
        </authorList>
    </citation>
    <scope>NUCLEOTIDE SEQUENCE [LARGE SCALE GENOMIC DNA]</scope>
    <source>
        <strain evidence="3 4">ADR-1</strain>
    </source>
</reference>
<dbReference type="PROSITE" id="PS51257">
    <property type="entry name" value="PROKAR_LIPOPROTEIN"/>
    <property type="match status" value="1"/>
</dbReference>
<evidence type="ECO:0000313" key="4">
    <source>
        <dbReference type="Proteomes" id="UP000831068"/>
    </source>
</evidence>
<name>A0ABY4BGY7_9FLAO</name>
<accession>A0ABY4BGY7</accession>
<gene>
    <name evidence="3" type="ORF">MTP08_01265</name>
</gene>
<proteinExistence type="predicted"/>
<dbReference type="EMBL" id="CP094529">
    <property type="protein sequence ID" value="UOE38436.1"/>
    <property type="molecule type" value="Genomic_DNA"/>
</dbReference>
<protein>
    <recommendedName>
        <fullName evidence="5">Lipoprotein</fullName>
    </recommendedName>
</protein>
<feature type="chain" id="PRO_5046642972" description="Lipoprotein" evidence="2">
    <location>
        <begin position="20"/>
        <end position="90"/>
    </location>
</feature>
<evidence type="ECO:0000256" key="1">
    <source>
        <dbReference type="SAM" id="Coils"/>
    </source>
</evidence>
<keyword evidence="1" id="KW-0175">Coiled coil</keyword>
<feature type="signal peptide" evidence="2">
    <location>
        <begin position="1"/>
        <end position="19"/>
    </location>
</feature>
<keyword evidence="2" id="KW-0732">Signal</keyword>
<evidence type="ECO:0008006" key="5">
    <source>
        <dbReference type="Google" id="ProtNLM"/>
    </source>
</evidence>
<dbReference type="Proteomes" id="UP000831068">
    <property type="component" value="Chromosome"/>
</dbReference>
<evidence type="ECO:0000256" key="2">
    <source>
        <dbReference type="SAM" id="SignalP"/>
    </source>
</evidence>
<sequence>MKKSLFVAAIAAISLVACKKGDATETKTDSLKVEGDSTLNAIDSTKTAAVDSIKTNANAAVDSVKTEAKNAKEEVKTEVKNEVKKEEVKK</sequence>
<keyword evidence="4" id="KW-1185">Reference proteome</keyword>
<dbReference type="RefSeq" id="WP_209390026.1">
    <property type="nucleotide sequence ID" value="NZ_CP094529.1"/>
</dbReference>